<evidence type="ECO:0000256" key="1">
    <source>
        <dbReference type="SAM" id="MobiDB-lite"/>
    </source>
</evidence>
<dbReference type="EMBL" id="JH000944">
    <property type="protein sequence ID" value="EGW09310.1"/>
    <property type="molecule type" value="Genomic_DNA"/>
</dbReference>
<dbReference type="Proteomes" id="UP000001075">
    <property type="component" value="Unassembled WGS sequence"/>
</dbReference>
<sequence>MARAVPQRNPALGEKKNPFNGHLRMLQPPGVTSSERQSEGAGPRQWKDAVLV</sequence>
<gene>
    <name evidence="2" type="ORF">I79_016211</name>
</gene>
<protein>
    <submittedName>
        <fullName evidence="2">Uncharacterized protein</fullName>
    </submittedName>
</protein>
<accession>G3HYS0</accession>
<dbReference type="AlphaFoldDB" id="G3HYS0"/>
<name>G3HYS0_CRIGR</name>
<reference evidence="3" key="1">
    <citation type="journal article" date="2011" name="Nat. Biotechnol.">
        <title>The genomic sequence of the Chinese hamster ovary (CHO)-K1 cell line.</title>
        <authorList>
            <person name="Xu X."/>
            <person name="Nagarajan H."/>
            <person name="Lewis N.E."/>
            <person name="Pan S."/>
            <person name="Cai Z."/>
            <person name="Liu X."/>
            <person name="Chen W."/>
            <person name="Xie M."/>
            <person name="Wang W."/>
            <person name="Hammond S."/>
            <person name="Andersen M.R."/>
            <person name="Neff N."/>
            <person name="Passarelli B."/>
            <person name="Koh W."/>
            <person name="Fan H.C."/>
            <person name="Wang J."/>
            <person name="Gui Y."/>
            <person name="Lee K.H."/>
            <person name="Betenbaugh M.J."/>
            <person name="Quake S.R."/>
            <person name="Famili I."/>
            <person name="Palsson B.O."/>
            <person name="Wang J."/>
        </authorList>
    </citation>
    <scope>NUCLEOTIDE SEQUENCE [LARGE SCALE GENOMIC DNA]</scope>
    <source>
        <strain evidence="3">CHO K1 cell line</strain>
    </source>
</reference>
<evidence type="ECO:0000313" key="2">
    <source>
        <dbReference type="EMBL" id="EGW09310.1"/>
    </source>
</evidence>
<feature type="region of interest" description="Disordered" evidence="1">
    <location>
        <begin position="1"/>
        <end position="52"/>
    </location>
</feature>
<evidence type="ECO:0000313" key="3">
    <source>
        <dbReference type="Proteomes" id="UP000001075"/>
    </source>
</evidence>
<proteinExistence type="predicted"/>
<organism evidence="2 3">
    <name type="scientific">Cricetulus griseus</name>
    <name type="common">Chinese hamster</name>
    <name type="synonym">Cricetulus barabensis griseus</name>
    <dbReference type="NCBI Taxonomy" id="10029"/>
    <lineage>
        <taxon>Eukaryota</taxon>
        <taxon>Metazoa</taxon>
        <taxon>Chordata</taxon>
        <taxon>Craniata</taxon>
        <taxon>Vertebrata</taxon>
        <taxon>Euteleostomi</taxon>
        <taxon>Mammalia</taxon>
        <taxon>Eutheria</taxon>
        <taxon>Euarchontoglires</taxon>
        <taxon>Glires</taxon>
        <taxon>Rodentia</taxon>
        <taxon>Myomorpha</taxon>
        <taxon>Muroidea</taxon>
        <taxon>Cricetidae</taxon>
        <taxon>Cricetinae</taxon>
        <taxon>Cricetulus</taxon>
    </lineage>
</organism>
<dbReference type="InParanoid" id="G3HYS0"/>